<name>H3AL98_LATCH</name>
<organism evidence="12 13">
    <name type="scientific">Latimeria chalumnae</name>
    <name type="common">Coelacanth</name>
    <dbReference type="NCBI Taxonomy" id="7897"/>
    <lineage>
        <taxon>Eukaryota</taxon>
        <taxon>Metazoa</taxon>
        <taxon>Chordata</taxon>
        <taxon>Craniata</taxon>
        <taxon>Vertebrata</taxon>
        <taxon>Euteleostomi</taxon>
        <taxon>Coelacanthiformes</taxon>
        <taxon>Coelacanthidae</taxon>
        <taxon>Latimeria</taxon>
    </lineage>
</organism>
<keyword evidence="3 10" id="KW-0808">Transferase</keyword>
<dbReference type="HOGENOM" id="CLU_083486_1_0_1"/>
<dbReference type="FunCoup" id="H3AL98">
    <property type="interactions" value="456"/>
</dbReference>
<dbReference type="GO" id="GO:0005524">
    <property type="term" value="F:ATP binding"/>
    <property type="evidence" value="ECO:0007669"/>
    <property type="project" value="UniProtKB-UniRule"/>
</dbReference>
<dbReference type="InterPro" id="IPR029499">
    <property type="entry name" value="PduO-typ"/>
</dbReference>
<gene>
    <name evidence="12" type="primary">MMAB</name>
</gene>
<evidence type="ECO:0000256" key="6">
    <source>
        <dbReference type="ARBA" id="ARBA00051988"/>
    </source>
</evidence>
<evidence type="ECO:0000256" key="8">
    <source>
        <dbReference type="ARBA" id="ARBA00071654"/>
    </source>
</evidence>
<evidence type="ECO:0000256" key="2">
    <source>
        <dbReference type="ARBA" id="ARBA00011233"/>
    </source>
</evidence>
<reference evidence="12" key="3">
    <citation type="submission" date="2025-09" db="UniProtKB">
        <authorList>
            <consortium name="Ensembl"/>
        </authorList>
    </citation>
    <scope>IDENTIFICATION</scope>
</reference>
<dbReference type="EMBL" id="AFYH01152180">
    <property type="status" value="NOT_ANNOTATED_CDS"/>
    <property type="molecule type" value="Genomic_DNA"/>
</dbReference>
<evidence type="ECO:0000256" key="1">
    <source>
        <dbReference type="ARBA" id="ARBA00007487"/>
    </source>
</evidence>
<dbReference type="PANTHER" id="PTHR12213:SF0">
    <property type="entry name" value="CORRINOID ADENOSYLTRANSFERASE MMAB"/>
    <property type="match status" value="1"/>
</dbReference>
<dbReference type="InterPro" id="IPR016030">
    <property type="entry name" value="CblAdoTrfase-like"/>
</dbReference>
<dbReference type="FunFam" id="1.20.1200.10:FF:000001">
    <property type="entry name" value="Cob(I)yrinic acid a,c-diamide adenosyltransferase"/>
    <property type="match status" value="1"/>
</dbReference>
<reference evidence="13" key="1">
    <citation type="submission" date="2011-08" db="EMBL/GenBank/DDBJ databases">
        <title>The draft genome of Latimeria chalumnae.</title>
        <authorList>
            <person name="Di Palma F."/>
            <person name="Alfoldi J."/>
            <person name="Johnson J."/>
            <person name="Berlin A."/>
            <person name="Gnerre S."/>
            <person name="Jaffe D."/>
            <person name="MacCallum I."/>
            <person name="Young S."/>
            <person name="Walker B.J."/>
            <person name="Lander E."/>
            <person name="Lindblad-Toh K."/>
        </authorList>
    </citation>
    <scope>NUCLEOTIDE SEQUENCE [LARGE SCALE GENOMIC DNA]</scope>
    <source>
        <strain evidence="13">Wild caught</strain>
    </source>
</reference>
<protein>
    <recommendedName>
        <fullName evidence="8">Corrinoid adenosyltransferase MMAB</fullName>
    </recommendedName>
    <alternativeName>
        <fullName evidence="9">ATP:co(I)rrinoid adenosyltransferase MMAB</fullName>
    </alternativeName>
</protein>
<reference evidence="12" key="2">
    <citation type="submission" date="2025-08" db="UniProtKB">
        <authorList>
            <consortium name="Ensembl"/>
        </authorList>
    </citation>
    <scope>IDENTIFICATION</scope>
</reference>
<evidence type="ECO:0000256" key="7">
    <source>
        <dbReference type="ARBA" id="ARBA00056747"/>
    </source>
</evidence>
<dbReference type="OMA" id="HQACTVV"/>
<accession>H3AL98</accession>
<evidence type="ECO:0000259" key="11">
    <source>
        <dbReference type="Pfam" id="PF01923"/>
    </source>
</evidence>
<dbReference type="GO" id="GO:0009235">
    <property type="term" value="P:cobalamin metabolic process"/>
    <property type="evidence" value="ECO:0007669"/>
    <property type="project" value="UniProtKB-ARBA"/>
</dbReference>
<dbReference type="InParanoid" id="H3AL98"/>
<dbReference type="STRING" id="7897.ENSLACP00000010419"/>
<evidence type="ECO:0000256" key="10">
    <source>
        <dbReference type="RuleBase" id="RU366026"/>
    </source>
</evidence>
<evidence type="ECO:0000256" key="9">
    <source>
        <dbReference type="ARBA" id="ARBA00075216"/>
    </source>
</evidence>
<evidence type="ECO:0000313" key="12">
    <source>
        <dbReference type="Ensembl" id="ENSLACP00000010419.1"/>
    </source>
</evidence>
<evidence type="ECO:0000256" key="5">
    <source>
        <dbReference type="ARBA" id="ARBA00022840"/>
    </source>
</evidence>
<dbReference type="Proteomes" id="UP000008672">
    <property type="component" value="Unassembled WGS sequence"/>
</dbReference>
<sequence length="210" mass="23427">SPKLSKKGTCLHSESKPKKVKIPKIYTRTGDTGFSSTFTGERRPKDDQVFEALGATDELTSAIGMAKEFCLEQGHPFLEELDRIQCMLQDVGANIATPITSARDSHLKRTSFNEKPVLELEQWIDKYTEQLEPLTSFILPSGGKSSSSLHVARAICRRAERCVVPIVQAGAADPNVAKYLNRLSDYLFTLARYTAMKEGRVESIYKQPDQ</sequence>
<dbReference type="Bgee" id="ENSLACG00000009178">
    <property type="expression patterns" value="Expressed in muscle tissue and 6 other cell types or tissues"/>
</dbReference>
<dbReference type="GeneTree" id="ENSGT00390000008432"/>
<keyword evidence="13" id="KW-1185">Reference proteome</keyword>
<evidence type="ECO:0000256" key="4">
    <source>
        <dbReference type="ARBA" id="ARBA00022741"/>
    </source>
</evidence>
<comment type="similarity">
    <text evidence="1 10">Belongs to the Cob(I)alamin adenosyltransferase family.</text>
</comment>
<comment type="catalytic activity">
    <reaction evidence="6">
        <text>cob(I)alamin-[corrinoid adenosyltransferase] + ATP = apo-[corrinoid adenosyltransferase] + adenosylcob(III)alamin + triphosphate</text>
        <dbReference type="Rhea" id="RHEA:56796"/>
        <dbReference type="Rhea" id="RHEA-COMP:14743"/>
        <dbReference type="Rhea" id="RHEA-COMP:14744"/>
        <dbReference type="ChEBI" id="CHEBI:18036"/>
        <dbReference type="ChEBI" id="CHEBI:18408"/>
        <dbReference type="ChEBI" id="CHEBI:30616"/>
        <dbReference type="ChEBI" id="CHEBI:60488"/>
        <dbReference type="ChEBI" id="CHEBI:83228"/>
    </reaction>
    <physiologicalReaction direction="left-to-right" evidence="6">
        <dbReference type="Rhea" id="RHEA:56797"/>
    </physiologicalReaction>
</comment>
<dbReference type="Ensembl" id="ENSLACT00000010498.1">
    <property type="protein sequence ID" value="ENSLACP00000010419.1"/>
    <property type="gene ID" value="ENSLACG00000009178.1"/>
</dbReference>
<dbReference type="NCBIfam" id="TIGR00636">
    <property type="entry name" value="PduO_Nterm"/>
    <property type="match status" value="1"/>
</dbReference>
<proteinExistence type="inferred from homology"/>
<keyword evidence="4 10" id="KW-0547">Nucleotide-binding</keyword>
<dbReference type="InterPro" id="IPR036451">
    <property type="entry name" value="CblAdoTrfase-like_sf"/>
</dbReference>
<dbReference type="PANTHER" id="PTHR12213">
    <property type="entry name" value="CORRINOID ADENOSYLTRANSFERASE"/>
    <property type="match status" value="1"/>
</dbReference>
<evidence type="ECO:0000313" key="13">
    <source>
        <dbReference type="Proteomes" id="UP000008672"/>
    </source>
</evidence>
<dbReference type="AlphaFoldDB" id="H3AL98"/>
<comment type="subunit">
    <text evidence="2">Homotrimer.</text>
</comment>
<keyword evidence="5 10" id="KW-0067">ATP-binding</keyword>
<dbReference type="Pfam" id="PF01923">
    <property type="entry name" value="Cob_adeno_trans"/>
    <property type="match status" value="1"/>
</dbReference>
<evidence type="ECO:0000256" key="3">
    <source>
        <dbReference type="ARBA" id="ARBA00022679"/>
    </source>
</evidence>
<dbReference type="eggNOG" id="ENOG502QS64">
    <property type="taxonomic scope" value="Eukaryota"/>
</dbReference>
<dbReference type="SUPFAM" id="SSF89028">
    <property type="entry name" value="Cobalamin adenosyltransferase-like"/>
    <property type="match status" value="1"/>
</dbReference>
<dbReference type="Gene3D" id="1.20.1200.10">
    <property type="entry name" value="Cobalamin adenosyltransferase-like"/>
    <property type="match status" value="1"/>
</dbReference>
<comment type="function">
    <text evidence="7">Converts cob(I)alamin to adenosylcobalamin (adenosylcob(III)alamin), a coenzyme for methylmalonyl-CoA mutase, therefore participates in the final step of the vitamin B12 conversion. Generates adenosylcobalamin (AdoCbl) and directly delivers the cofactor to MUT in a transfer that is stimulated by ATP-binding to MMAB and gated by MMAA.</text>
</comment>
<feature type="domain" description="Cobalamin adenosyltransferase-like" evidence="11">
    <location>
        <begin position="25"/>
        <end position="193"/>
    </location>
</feature>
<dbReference type="GO" id="GO:0008817">
    <property type="term" value="F:corrinoid adenosyltransferase activity"/>
    <property type="evidence" value="ECO:0007669"/>
    <property type="project" value="TreeGrafter"/>
</dbReference>